<keyword evidence="6 16" id="KW-0132">Cell division</keyword>
<organism evidence="19 20">
    <name type="scientific">Thermoflexus hugenholtzii JAD2</name>
    <dbReference type="NCBI Taxonomy" id="877466"/>
    <lineage>
        <taxon>Bacteria</taxon>
        <taxon>Bacillati</taxon>
        <taxon>Chloroflexota</taxon>
        <taxon>Thermoflexia</taxon>
        <taxon>Thermoflexales</taxon>
        <taxon>Thermoflexaceae</taxon>
        <taxon>Thermoflexus</taxon>
    </lineage>
</organism>
<keyword evidence="20" id="KW-1185">Reference proteome</keyword>
<evidence type="ECO:0000256" key="16">
    <source>
        <dbReference type="HAMAP-Rule" id="MF_00037"/>
    </source>
</evidence>
<feature type="region of interest" description="Disordered" evidence="17">
    <location>
        <begin position="320"/>
        <end position="345"/>
    </location>
</feature>
<protein>
    <recommendedName>
        <fullName evidence="16">UDP-N-acetylenolpyruvoylglucosamine reductase</fullName>
        <ecNumber evidence="16">1.3.1.98</ecNumber>
    </recommendedName>
    <alternativeName>
        <fullName evidence="16">UDP-N-acetylmuramate dehydrogenase</fullName>
    </alternativeName>
</protein>
<dbReference type="NCBIfam" id="TIGR00179">
    <property type="entry name" value="murB"/>
    <property type="match status" value="1"/>
</dbReference>
<evidence type="ECO:0000256" key="11">
    <source>
        <dbReference type="ARBA" id="ARBA00022984"/>
    </source>
</evidence>
<feature type="active site" evidence="16">
    <location>
        <position position="181"/>
    </location>
</feature>
<comment type="similarity">
    <text evidence="16">Belongs to the MurB family.</text>
</comment>
<evidence type="ECO:0000256" key="6">
    <source>
        <dbReference type="ARBA" id="ARBA00022618"/>
    </source>
</evidence>
<dbReference type="InterPro" id="IPR006094">
    <property type="entry name" value="Oxid_FAD_bind_N"/>
</dbReference>
<comment type="pathway">
    <text evidence="4 16">Cell wall biogenesis; peptidoglycan biosynthesis.</text>
</comment>
<dbReference type="EMBL" id="FYEK01000027">
    <property type="protein sequence ID" value="SNB63812.1"/>
    <property type="molecule type" value="Genomic_DNA"/>
</dbReference>
<dbReference type="PANTHER" id="PTHR21071:SF4">
    <property type="entry name" value="UDP-N-ACETYLENOLPYRUVOYLGLUCOSAMINE REDUCTASE"/>
    <property type="match status" value="1"/>
</dbReference>
<dbReference type="PROSITE" id="PS51387">
    <property type="entry name" value="FAD_PCMH"/>
    <property type="match status" value="1"/>
</dbReference>
<keyword evidence="12 16" id="KW-0560">Oxidoreductase</keyword>
<dbReference type="InterPro" id="IPR016167">
    <property type="entry name" value="FAD-bd_PCMH_sub1"/>
</dbReference>
<evidence type="ECO:0000256" key="1">
    <source>
        <dbReference type="ARBA" id="ARBA00001974"/>
    </source>
</evidence>
<keyword evidence="8 16" id="KW-0274">FAD</keyword>
<comment type="subcellular location">
    <subcellularLocation>
        <location evidence="3 16">Cytoplasm</location>
    </subcellularLocation>
</comment>
<evidence type="ECO:0000256" key="17">
    <source>
        <dbReference type="SAM" id="MobiDB-lite"/>
    </source>
</evidence>
<dbReference type="GO" id="GO:0005829">
    <property type="term" value="C:cytosol"/>
    <property type="evidence" value="ECO:0007669"/>
    <property type="project" value="TreeGrafter"/>
</dbReference>
<evidence type="ECO:0000256" key="13">
    <source>
        <dbReference type="ARBA" id="ARBA00023306"/>
    </source>
</evidence>
<evidence type="ECO:0000313" key="19">
    <source>
        <dbReference type="EMBL" id="SNB63812.1"/>
    </source>
</evidence>
<dbReference type="NCBIfam" id="NF010480">
    <property type="entry name" value="PRK13905.1"/>
    <property type="match status" value="1"/>
</dbReference>
<name>A0A212QVS9_9CHLR</name>
<evidence type="ECO:0000259" key="18">
    <source>
        <dbReference type="PROSITE" id="PS51387"/>
    </source>
</evidence>
<feature type="active site" evidence="16">
    <location>
        <position position="304"/>
    </location>
</feature>
<dbReference type="SUPFAM" id="SSF56176">
    <property type="entry name" value="FAD-binding/transporter-associated domain-like"/>
    <property type="match status" value="1"/>
</dbReference>
<keyword evidence="7 16" id="KW-0285">Flavoprotein</keyword>
<dbReference type="GO" id="GO:0008762">
    <property type="term" value="F:UDP-N-acetylmuramate dehydrogenase activity"/>
    <property type="evidence" value="ECO:0007669"/>
    <property type="project" value="UniProtKB-UniRule"/>
</dbReference>
<evidence type="ECO:0000256" key="15">
    <source>
        <dbReference type="ARBA" id="ARBA00048914"/>
    </source>
</evidence>
<keyword evidence="13 16" id="KW-0131">Cell cycle</keyword>
<evidence type="ECO:0000313" key="20">
    <source>
        <dbReference type="Proteomes" id="UP000197025"/>
    </source>
</evidence>
<feature type="domain" description="FAD-binding PCMH-type" evidence="18">
    <location>
        <begin position="38"/>
        <end position="206"/>
    </location>
</feature>
<evidence type="ECO:0000256" key="3">
    <source>
        <dbReference type="ARBA" id="ARBA00004496"/>
    </source>
</evidence>
<dbReference type="Gene3D" id="3.30.43.10">
    <property type="entry name" value="Uridine Diphospho-n-acetylenolpyruvylglucosamine Reductase, domain 2"/>
    <property type="match status" value="1"/>
</dbReference>
<evidence type="ECO:0000256" key="14">
    <source>
        <dbReference type="ARBA" id="ARBA00023316"/>
    </source>
</evidence>
<dbReference type="GO" id="GO:0008360">
    <property type="term" value="P:regulation of cell shape"/>
    <property type="evidence" value="ECO:0007669"/>
    <property type="project" value="UniProtKB-KW"/>
</dbReference>
<dbReference type="Gene3D" id="3.90.78.10">
    <property type="entry name" value="UDP-N-acetylenolpyruvoylglucosamine reductase, C-terminal domain"/>
    <property type="match status" value="1"/>
</dbReference>
<dbReference type="AlphaFoldDB" id="A0A212QVS9"/>
<sequence length="345" mass="36407">MMSRPMALPGEALTAVLRRWGLTLQRGVPLARFTTARIGGPADALVIVEEVPALAEVVRAAWADGIPVTLLGGGSNVLVSDRGVRGLVVVNRARELRFERDGRVWAASGAALSTLARLCAERGWAGLEWGVGIPGTVGGAVVGNAGAHGGDIAGCLESVELLLPEGEVVTWSAAQLELGYRTSRLKTWPHPRRPVVLTARFALRPADPEVLLERIAAFHAYRRRTQPGGASIGSMFRNPPGDYAGRLIEAAGLKGARCGGVVISPLHANFFINEGNGTAADVRALMAEAQRRVWERFGVLLEPEIEMIGEWEDETADPCGGALRREVGGARGEPPVGPVGHPGAG</sequence>
<comment type="catalytic activity">
    <reaction evidence="15 16">
        <text>UDP-N-acetyl-alpha-D-muramate + NADP(+) = UDP-N-acetyl-3-O-(1-carboxyvinyl)-alpha-D-glucosamine + NADPH + H(+)</text>
        <dbReference type="Rhea" id="RHEA:12248"/>
        <dbReference type="ChEBI" id="CHEBI:15378"/>
        <dbReference type="ChEBI" id="CHEBI:57783"/>
        <dbReference type="ChEBI" id="CHEBI:58349"/>
        <dbReference type="ChEBI" id="CHEBI:68483"/>
        <dbReference type="ChEBI" id="CHEBI:70757"/>
        <dbReference type="EC" id="1.3.1.98"/>
    </reaction>
</comment>
<evidence type="ECO:0000256" key="12">
    <source>
        <dbReference type="ARBA" id="ARBA00023002"/>
    </source>
</evidence>
<dbReference type="InParanoid" id="A0A212QVS9"/>
<keyword evidence="9 16" id="KW-0521">NADP</keyword>
<evidence type="ECO:0000256" key="9">
    <source>
        <dbReference type="ARBA" id="ARBA00022857"/>
    </source>
</evidence>
<comment type="function">
    <text evidence="2 16">Cell wall formation.</text>
</comment>
<dbReference type="InterPro" id="IPR003170">
    <property type="entry name" value="MurB"/>
</dbReference>
<dbReference type="InterPro" id="IPR036635">
    <property type="entry name" value="MurB_C_sf"/>
</dbReference>
<keyword evidence="11 16" id="KW-0573">Peptidoglycan synthesis</keyword>
<dbReference type="GO" id="GO:0071949">
    <property type="term" value="F:FAD binding"/>
    <property type="evidence" value="ECO:0007669"/>
    <property type="project" value="InterPro"/>
</dbReference>
<evidence type="ECO:0000256" key="2">
    <source>
        <dbReference type="ARBA" id="ARBA00003921"/>
    </source>
</evidence>
<proteinExistence type="inferred from homology"/>
<dbReference type="SUPFAM" id="SSF56194">
    <property type="entry name" value="Uridine diphospho-N-Acetylenolpyruvylglucosamine reductase, MurB, C-terminal domain"/>
    <property type="match status" value="1"/>
</dbReference>
<evidence type="ECO:0000256" key="5">
    <source>
        <dbReference type="ARBA" id="ARBA00022490"/>
    </source>
</evidence>
<dbReference type="GO" id="GO:0051301">
    <property type="term" value="P:cell division"/>
    <property type="evidence" value="ECO:0007669"/>
    <property type="project" value="UniProtKB-KW"/>
</dbReference>
<comment type="cofactor">
    <cofactor evidence="1 16">
        <name>FAD</name>
        <dbReference type="ChEBI" id="CHEBI:57692"/>
    </cofactor>
</comment>
<dbReference type="InterPro" id="IPR016169">
    <property type="entry name" value="FAD-bd_PCMH_sub2"/>
</dbReference>
<dbReference type="Pfam" id="PF02873">
    <property type="entry name" value="MurB_C"/>
    <property type="match status" value="1"/>
</dbReference>
<dbReference type="FunCoup" id="A0A212QVS9">
    <property type="interactions" value="302"/>
</dbReference>
<dbReference type="InterPro" id="IPR016166">
    <property type="entry name" value="FAD-bd_PCMH"/>
</dbReference>
<accession>A0A212QVS9</accession>
<evidence type="ECO:0000256" key="8">
    <source>
        <dbReference type="ARBA" id="ARBA00022827"/>
    </source>
</evidence>
<evidence type="ECO:0000256" key="4">
    <source>
        <dbReference type="ARBA" id="ARBA00004752"/>
    </source>
</evidence>
<dbReference type="InterPro" id="IPR036318">
    <property type="entry name" value="FAD-bd_PCMH-like_sf"/>
</dbReference>
<dbReference type="Gene3D" id="3.30.465.10">
    <property type="match status" value="1"/>
</dbReference>
<dbReference type="EC" id="1.3.1.98" evidence="16"/>
<gene>
    <name evidence="16" type="primary">murB</name>
    <name evidence="19" type="ORF">SAMN02746019_00007140</name>
</gene>
<evidence type="ECO:0000256" key="7">
    <source>
        <dbReference type="ARBA" id="ARBA00022630"/>
    </source>
</evidence>
<keyword evidence="10 16" id="KW-0133">Cell shape</keyword>
<dbReference type="HAMAP" id="MF_00037">
    <property type="entry name" value="MurB"/>
    <property type="match status" value="1"/>
</dbReference>
<reference evidence="20" key="1">
    <citation type="submission" date="2017-06" db="EMBL/GenBank/DDBJ databases">
        <authorList>
            <person name="Varghese N."/>
            <person name="Submissions S."/>
        </authorList>
    </citation>
    <scope>NUCLEOTIDE SEQUENCE [LARGE SCALE GENOMIC DNA]</scope>
    <source>
        <strain evidence="20">JAD2</strain>
    </source>
</reference>
<dbReference type="InterPro" id="IPR011601">
    <property type="entry name" value="MurB_C"/>
</dbReference>
<keyword evidence="5 16" id="KW-0963">Cytoplasm</keyword>
<feature type="active site" description="Proton donor" evidence="16">
    <location>
        <position position="234"/>
    </location>
</feature>
<dbReference type="PANTHER" id="PTHR21071">
    <property type="entry name" value="UDP-N-ACETYLENOLPYRUVOYLGLUCOSAMINE REDUCTASE"/>
    <property type="match status" value="1"/>
</dbReference>
<dbReference type="GO" id="GO:0009252">
    <property type="term" value="P:peptidoglycan biosynthetic process"/>
    <property type="evidence" value="ECO:0007669"/>
    <property type="project" value="UniProtKB-UniRule"/>
</dbReference>
<dbReference type="Pfam" id="PF01565">
    <property type="entry name" value="FAD_binding_4"/>
    <property type="match status" value="1"/>
</dbReference>
<dbReference type="Proteomes" id="UP000197025">
    <property type="component" value="Unassembled WGS sequence"/>
</dbReference>
<dbReference type="GO" id="GO:0071555">
    <property type="term" value="P:cell wall organization"/>
    <property type="evidence" value="ECO:0007669"/>
    <property type="project" value="UniProtKB-KW"/>
</dbReference>
<keyword evidence="14 16" id="KW-0961">Cell wall biogenesis/degradation</keyword>
<evidence type="ECO:0000256" key="10">
    <source>
        <dbReference type="ARBA" id="ARBA00022960"/>
    </source>
</evidence>
<dbReference type="UniPathway" id="UPA00219"/>